<dbReference type="Proteomes" id="UP000018208">
    <property type="component" value="Unassembled WGS sequence"/>
</dbReference>
<evidence type="ECO:0000259" key="3">
    <source>
        <dbReference type="PROSITE" id="PS50026"/>
    </source>
</evidence>
<dbReference type="GeneID" id="94294349"/>
<dbReference type="Gene3D" id="2.10.25.10">
    <property type="entry name" value="Laminin"/>
    <property type="match status" value="1"/>
</dbReference>
<dbReference type="InterPro" id="IPR000742">
    <property type="entry name" value="EGF"/>
</dbReference>
<protein>
    <submittedName>
        <fullName evidence="4">Transmembrane domain-containing protein</fullName>
    </submittedName>
</protein>
<comment type="caution">
    <text evidence="4">The sequence shown here is derived from an EMBL/GenBank/DDBJ whole genome shotgun (WGS) entry which is preliminary data.</text>
</comment>
<keyword evidence="1" id="KW-0245">EGF-like domain</keyword>
<organism evidence="4 5">
    <name type="scientific">Spironucleus salmonicida</name>
    <dbReference type="NCBI Taxonomy" id="348837"/>
    <lineage>
        <taxon>Eukaryota</taxon>
        <taxon>Metamonada</taxon>
        <taxon>Diplomonadida</taxon>
        <taxon>Hexamitidae</taxon>
        <taxon>Hexamitinae</taxon>
        <taxon>Spironucleus</taxon>
    </lineage>
</organism>
<feature type="transmembrane region" description="Helical" evidence="2">
    <location>
        <begin position="2593"/>
        <end position="2616"/>
    </location>
</feature>
<feature type="transmembrane region" description="Helical" evidence="2">
    <location>
        <begin position="72"/>
        <end position="95"/>
    </location>
</feature>
<dbReference type="KEGG" id="ssao:94294349"/>
<dbReference type="EMBL" id="AUWU02000001">
    <property type="protein sequence ID" value="KAH0576978.1"/>
    <property type="molecule type" value="Genomic_DNA"/>
</dbReference>
<dbReference type="OrthoDB" id="283575at2759"/>
<evidence type="ECO:0000256" key="1">
    <source>
        <dbReference type="PROSITE-ProRule" id="PRU00076"/>
    </source>
</evidence>
<dbReference type="SUPFAM" id="SSF57184">
    <property type="entry name" value="Growth factor receptor domain"/>
    <property type="match status" value="1"/>
</dbReference>
<keyword evidence="2" id="KW-0472">Membrane</keyword>
<comment type="caution">
    <text evidence="1">Lacks conserved residue(s) required for the propagation of feature annotation.</text>
</comment>
<keyword evidence="5" id="KW-1185">Reference proteome</keyword>
<dbReference type="PROSITE" id="PS01186">
    <property type="entry name" value="EGF_2"/>
    <property type="match status" value="1"/>
</dbReference>
<dbReference type="PROSITE" id="PS50026">
    <property type="entry name" value="EGF_3"/>
    <property type="match status" value="1"/>
</dbReference>
<feature type="disulfide bond" evidence="1">
    <location>
        <begin position="1918"/>
        <end position="1927"/>
    </location>
</feature>
<proteinExistence type="predicted"/>
<feature type="transmembrane region" description="Helical" evidence="2">
    <location>
        <begin position="2533"/>
        <end position="2556"/>
    </location>
</feature>
<dbReference type="RefSeq" id="XP_067767751.1">
    <property type="nucleotide sequence ID" value="XM_067904269.1"/>
</dbReference>
<feature type="transmembrane region" description="Helical" evidence="2">
    <location>
        <begin position="2371"/>
        <end position="2392"/>
    </location>
</feature>
<accession>A0A9P8LYX5</accession>
<gene>
    <name evidence="4" type="ORF">SS50377_20326</name>
</gene>
<dbReference type="PROSITE" id="PS01248">
    <property type="entry name" value="EGF_LAM_1"/>
    <property type="match status" value="1"/>
</dbReference>
<feature type="transmembrane region" description="Helical" evidence="2">
    <location>
        <begin position="2428"/>
        <end position="2446"/>
    </location>
</feature>
<name>A0A9P8LYX5_9EUKA</name>
<feature type="transmembrane region" description="Helical" evidence="2">
    <location>
        <begin position="2563"/>
        <end position="2581"/>
    </location>
</feature>
<feature type="transmembrane region" description="Helical" evidence="2">
    <location>
        <begin position="2306"/>
        <end position="2325"/>
    </location>
</feature>
<feature type="transmembrane region" description="Helical" evidence="2">
    <location>
        <begin position="2466"/>
        <end position="2489"/>
    </location>
</feature>
<feature type="transmembrane region" description="Helical" evidence="2">
    <location>
        <begin position="2265"/>
        <end position="2286"/>
    </location>
</feature>
<feature type="transmembrane region" description="Helical" evidence="2">
    <location>
        <begin position="2501"/>
        <end position="2521"/>
    </location>
</feature>
<feature type="transmembrane region" description="Helical" evidence="2">
    <location>
        <begin position="2337"/>
        <end position="2359"/>
    </location>
</feature>
<reference evidence="4 5" key="1">
    <citation type="journal article" date="2014" name="PLoS Genet.">
        <title>The Genome of Spironucleus salmonicida Highlights a Fish Pathogen Adapted to Fluctuating Environments.</title>
        <authorList>
            <person name="Xu F."/>
            <person name="Jerlstrom-Hultqvist J."/>
            <person name="Einarsson E."/>
            <person name="Astvaldsson A."/>
            <person name="Svard S.G."/>
            <person name="Andersson J.O."/>
        </authorList>
    </citation>
    <scope>NUCLEOTIDE SEQUENCE [LARGE SCALE GENOMIC DNA]</scope>
    <source>
        <strain evidence="4 5">ATCC 50377</strain>
    </source>
</reference>
<dbReference type="SMART" id="SM00181">
    <property type="entry name" value="EGF"/>
    <property type="match status" value="14"/>
</dbReference>
<feature type="domain" description="EGF-like" evidence="3">
    <location>
        <begin position="1893"/>
        <end position="1928"/>
    </location>
</feature>
<sequence>MNKNLTKQIFPFLKYLKQSLYFSFNLFIMFFEDQGINCRLIYFYILRNVVFFNSLDQLNILLLCLQNFQTINLYLLHLLLLLIFKMLSVISKIIISHEKEFSLLSIYHDDIFVVANDIYTTAPIIKIVGFYGYIQGQSFIIDNIQLNTMVSNSEMFENFNGVLSNLALRYAIFNTVVVTNFYGVSKNIQGSIQNLTITAIVIMGGSTSQNYYLLGYTVFASIKRLWAQIELINTLHQQKLQASFAFQFNAHLADSTFKSSFSSDNLLNSQFYALCTLNNALFSSNITINTNFKNIYPLDQNISLITKLQKSSMSKYYIYANISLDNNQKDTLSKIFIISETITNGFVIYELLITCYIDMKTDIQTDVSLLPGRMDVQLLQSYIKVTLKLQFQQQGKFSLFMGNCNQLTIRNTSFISNITRLQNSNYSTIAWQLDNSIIEQCSFYIQCNINTDKNQYVYITGISNKAMNTNISCTNMYFYMFDEFQQKFIQVQPIFQEGRNGKIQLLSSYFFIKQTQDINSWQNFNGFIAYSDQMIIQNCIIVLNLTLNIGTSNKLCILSETAHQNNFENISIQVLAHVVYSYYSWAALGENISNCTYKNIVIYGDIKMNQNNYYQPITVLAVIIKNSIIQNMFMDYDVISPEVFSMDKLQFLILNDSGDTIINNFIYVGFYFNSTPLALYKPEGVHSGVRNSLQAYVMYSDQLNRYTYSSDNQVSIKLEHLKNQEFMKNIKMYNQKIWYYTPNVNKNLPRFDFVFQTSFWKFEAYSGFETSNTELISGKTTENHFQPKNGPNLCQMECQGKQSFWDQIPLCKYGFYGAFCAINCVDNPCLNGGSCSSGQCNCINGFSGQLCEIPHCIDCILGCQLVIGDTYQCGRSCIMGKSCIQGKCINDICVCNSNITSIPSNYAKCTNTNSCIFKKCDSFSVCIEDKCHCNPNTAIEINGICRQIAFPELGQCGIIDTRYECISCLKNKELPLCIDCKADSKIYNSTCYHKCNDCPGDCINISENKIHCFSCLQNLQIPDCILCITGYKKTDGICREITNTDKGDCWFKEKIIMCVKCYHNFNMPDCLTCPESKIEYNNSCYVRCQEKDCRGTNCFMITNTQAQCATCTLGYMMPQCRLCIPGYILIVTDCLALINTNKGICWKSSDSIMCRECYHNYEMPSCKICITGFVEKNLKCLATCPPDTCFGDNCLINEDGSYTCDVCYSGFVSPSCAKCQLGFILVNGVCQKSVNSDRGECYYVGIIIECNICFNGFNMPTCETCADGFKEISLKCIEICTVCKGIECLIKQNDDKICITCNTGYKMPSCVDCQDGFIQFEDNCHNRLPIPHGDCITKDGNAFCISCDLYYVTSIDNTQCLLECSWITCIFGICHPDQVCQCTGNVIGTKCDSCILGYGLISGYCYKIYENSKGDCFYRDDQSIFCVSCYAGFELSDDNAYCFQKCMASNCAHGKCVPGKGCLCYNGYSLEDGCLNYRCDFDLIKPCADLGRCINGSCKCYAENILILNTCYRCDNIVNGNCKYEGIICYKGWKGQKCDIFECRDDVNACKTTLFDNTCEGPQCSCAYPNQLYTGDCLEYCDLTQLILYTHVARTNIVHIAFETELVNLASILKKRPSGISVKDSCILGCLACEYIDRQFKCNPGVQFTKIHIAGSTLNTCSGCKPNYSGDRCQDCDTLSINKNGVCYLKCQNCNGDCYFNDYNNIECSSCYPTFSGPDCQICDLGYVMVGTDCLQKCETCNGDCYYKKGGVFCQNCTEGYDLASICQGCITGYHKYQEQCLRVCDTCDYGTCFYYQDTVVCSACHNGAELSQCQNCREGFVIYEKHCYPLIPGLDCILLEGEKICISCKYGELLIQKNCYPVCSLPFCINGLCYEAPEPICTSCYPDIQMQSNGSCLEITLHEGGSCTVDDQPICNCYEGYQGLLCEQCQNDTSLVEDRCFKDCSLTHETCFGNCQISFAFNHTKILCSECQVGYTPPDCKQCADGFKFDSNSECKLCDIGWINQSMLPAEVAYVLGEGCYKNCSFCEQGNCWFQGPVIKCAYCYPGYSADDNCQTCDINYEFIGGRCIQTEEISAGICGVYSEPVCISCKSGKNPLVCKNCLTGHIEYANQCYRPIYFLSGSCIMLENNQFKCLDEAVCLKGYYVGSQQYCTECGSYYILVNFTCWIQLQKYEMLYSGRCYLNVATEVVKCIQCDAAFIGIYCDQCKQNYIQCRDYQCCQIAEEKIKTGICYKEIDGSYFCNTCATGFYMVQSLCIGHIPNKFIYLWFLLPLIVLTIIILIVSIGKSPKLMIFRHKIRSNVNRLIYDFFKITCGIFLCQIIALCVALQDTYVDDIHLYSASLSIGSFPFAFLLFFLEPPNLGMFYYHKISDFFMFLFGAGLDFMFQLTVYKLLPQAMSVSQTIFKCFSAPFSMLLFTFILKMKYKFSQMILLFAAVSLPLYFALKNAFNDVFDNPYQLNEESILSIIVAIFQTMFAILCEAFQILFLQNILGAYSEVQVMMRLGFAFFLIYFLHTLLSFKEIIDSVSSQQNNLIIAVVLVVVMNVLMPVTLIFISPLAVTFNMVTSAVWVEIINSLSIGVLQGQNLYPVDIYPVTFCCVMFLAVFFTLVIYYYIMDYQFEKFNQDINSKKEKKSFIPSFLALKQKQRHAYKAMNGIKTIKLNQLKTFVKKSTIQSKEPQNTIKDFVCVDIKTGQQIAFKQPRIHNSVGQYNLPTNQQNTPPIPHYPQINIPKANQTIQLSTTTEGSDSFLIDNDS</sequence>
<dbReference type="InterPro" id="IPR002049">
    <property type="entry name" value="LE_dom"/>
</dbReference>
<feature type="transmembrane region" description="Helical" evidence="2">
    <location>
        <begin position="2404"/>
        <end position="2421"/>
    </location>
</feature>
<dbReference type="PROSITE" id="PS00022">
    <property type="entry name" value="EGF_1"/>
    <property type="match status" value="2"/>
</dbReference>
<evidence type="ECO:0000313" key="4">
    <source>
        <dbReference type="EMBL" id="KAH0576978.1"/>
    </source>
</evidence>
<keyword evidence="2 4" id="KW-0812">Transmembrane</keyword>
<keyword evidence="1" id="KW-1015">Disulfide bond</keyword>
<evidence type="ECO:0000313" key="5">
    <source>
        <dbReference type="Proteomes" id="UP000018208"/>
    </source>
</evidence>
<dbReference type="InterPro" id="IPR009030">
    <property type="entry name" value="Growth_fac_rcpt_cys_sf"/>
</dbReference>
<evidence type="ECO:0000256" key="2">
    <source>
        <dbReference type="SAM" id="Phobius"/>
    </source>
</evidence>
<keyword evidence="2" id="KW-1133">Transmembrane helix</keyword>